<dbReference type="SFLD" id="SFLDS00003">
    <property type="entry name" value="Haloacid_Dehalogenase"/>
    <property type="match status" value="1"/>
</dbReference>
<dbReference type="PANTHER" id="PTHR43611">
    <property type="entry name" value="ALPHA-D-GLUCOSE 1-PHOSPHATE PHOSPHATASE"/>
    <property type="match status" value="1"/>
</dbReference>
<dbReference type="Gene3D" id="3.40.50.1000">
    <property type="entry name" value="HAD superfamily/HAD-like"/>
    <property type="match status" value="1"/>
</dbReference>
<dbReference type="GO" id="GO:0016787">
    <property type="term" value="F:hydrolase activity"/>
    <property type="evidence" value="ECO:0007669"/>
    <property type="project" value="UniProtKB-KW"/>
</dbReference>
<dbReference type="SFLD" id="SFLDG01129">
    <property type="entry name" value="C1.5:_HAD__Beta-PGM__Phosphata"/>
    <property type="match status" value="1"/>
</dbReference>
<dbReference type="SUPFAM" id="SSF56784">
    <property type="entry name" value="HAD-like"/>
    <property type="match status" value="1"/>
</dbReference>
<protein>
    <submittedName>
        <fullName evidence="1">HAD-superfamily hydrolase, subfamily IA, variant 3</fullName>
    </submittedName>
</protein>
<dbReference type="STRING" id="880072.Desac_2224"/>
<reference evidence="2" key="2">
    <citation type="submission" date="2011-03" db="EMBL/GenBank/DDBJ databases">
        <title>The complete genome of Desulfobacca acetoxidans DSM 11109.</title>
        <authorList>
            <consortium name="US DOE Joint Genome Institute (JGI-PGF)"/>
            <person name="Lucas S."/>
            <person name="Copeland A."/>
            <person name="Lapidus A."/>
            <person name="Bruce D."/>
            <person name="Goodwin L."/>
            <person name="Pitluck S."/>
            <person name="Peters L."/>
            <person name="Kyrpides N."/>
            <person name="Mavromatis K."/>
            <person name="Ivanova N."/>
            <person name="Ovchinnikova G."/>
            <person name="Teshima H."/>
            <person name="Detter J.C."/>
            <person name="Han C."/>
            <person name="Land M."/>
            <person name="Hauser L."/>
            <person name="Markowitz V."/>
            <person name="Cheng J.-F."/>
            <person name="Hugenholtz P."/>
            <person name="Woyke T."/>
            <person name="Wu D."/>
            <person name="Spring S."/>
            <person name="Schueler E."/>
            <person name="Brambilla E."/>
            <person name="Klenk H.-P."/>
            <person name="Eisen J.A."/>
        </authorList>
    </citation>
    <scope>NUCLEOTIDE SEQUENCE [LARGE SCALE GENOMIC DNA]</scope>
    <source>
        <strain evidence="2">ATCC 700848 / DSM 11109 / ASRB2</strain>
    </source>
</reference>
<dbReference type="Gene3D" id="1.10.150.240">
    <property type="entry name" value="Putative phosphatase, domain 2"/>
    <property type="match status" value="1"/>
</dbReference>
<dbReference type="InterPro" id="IPR023214">
    <property type="entry name" value="HAD_sf"/>
</dbReference>
<dbReference type="eggNOG" id="COG1011">
    <property type="taxonomic scope" value="Bacteria"/>
</dbReference>
<dbReference type="Pfam" id="PF00702">
    <property type="entry name" value="Hydrolase"/>
    <property type="match status" value="1"/>
</dbReference>
<dbReference type="AlphaFoldDB" id="F2NFD3"/>
<dbReference type="KEGG" id="dao:Desac_2224"/>
<dbReference type="RefSeq" id="WP_013707161.1">
    <property type="nucleotide sequence ID" value="NC_015388.1"/>
</dbReference>
<dbReference type="InterPro" id="IPR006439">
    <property type="entry name" value="HAD-SF_hydro_IA"/>
</dbReference>
<reference evidence="1 2" key="1">
    <citation type="journal article" date="2011" name="Stand. Genomic Sci.">
        <title>Complete genome sequence of the acetate-degrading sulfate reducer Desulfobacca acetoxidans type strain (ASRB2).</title>
        <authorList>
            <person name="Goker M."/>
            <person name="Teshima H."/>
            <person name="Lapidus A."/>
            <person name="Nolan M."/>
            <person name="Lucas S."/>
            <person name="Hammon N."/>
            <person name="Deshpande S."/>
            <person name="Cheng J.F."/>
            <person name="Tapia R."/>
            <person name="Han C."/>
            <person name="Goodwin L."/>
            <person name="Pitluck S."/>
            <person name="Huntemann M."/>
            <person name="Liolios K."/>
            <person name="Ivanova N."/>
            <person name="Pagani I."/>
            <person name="Mavromatis K."/>
            <person name="Ovchinikova G."/>
            <person name="Pati A."/>
            <person name="Chen A."/>
            <person name="Palaniappan K."/>
            <person name="Land M."/>
            <person name="Hauser L."/>
            <person name="Brambilla E.M."/>
            <person name="Rohde M."/>
            <person name="Spring S."/>
            <person name="Detter J.C."/>
            <person name="Woyke T."/>
            <person name="Bristow J."/>
            <person name="Eisen J.A."/>
            <person name="Markowitz V."/>
            <person name="Hugenholtz P."/>
            <person name="Kyrpides N.C."/>
            <person name="Klenk H.P."/>
        </authorList>
    </citation>
    <scope>NUCLEOTIDE SEQUENCE [LARGE SCALE GENOMIC DNA]</scope>
    <source>
        <strain evidence="2">ATCC 700848 / DSM 11109 / ASRB2</strain>
    </source>
</reference>
<dbReference type="Proteomes" id="UP000000483">
    <property type="component" value="Chromosome"/>
</dbReference>
<dbReference type="HOGENOM" id="CLU_045011_9_5_7"/>
<dbReference type="PRINTS" id="PR00413">
    <property type="entry name" value="HADHALOGNASE"/>
</dbReference>
<proteinExistence type="predicted"/>
<keyword evidence="2" id="KW-1185">Reference proteome</keyword>
<dbReference type="InterPro" id="IPR023198">
    <property type="entry name" value="PGP-like_dom2"/>
</dbReference>
<dbReference type="EMBL" id="CP002629">
    <property type="protein sequence ID" value="AEB10052.1"/>
    <property type="molecule type" value="Genomic_DNA"/>
</dbReference>
<dbReference type="NCBIfam" id="TIGR01509">
    <property type="entry name" value="HAD-SF-IA-v3"/>
    <property type="match status" value="1"/>
</dbReference>
<evidence type="ECO:0000313" key="2">
    <source>
        <dbReference type="Proteomes" id="UP000000483"/>
    </source>
</evidence>
<dbReference type="CDD" id="cd02603">
    <property type="entry name" value="HAD_sEH-N_like"/>
    <property type="match status" value="1"/>
</dbReference>
<organism evidence="1 2">
    <name type="scientific">Desulfobacca acetoxidans (strain ATCC 700848 / DSM 11109 / ASRB2)</name>
    <dbReference type="NCBI Taxonomy" id="880072"/>
    <lineage>
        <taxon>Bacteria</taxon>
        <taxon>Pseudomonadati</taxon>
        <taxon>Thermodesulfobacteriota</taxon>
        <taxon>Desulfobaccia</taxon>
        <taxon>Desulfobaccales</taxon>
        <taxon>Desulfobaccaceae</taxon>
        <taxon>Desulfobacca</taxon>
    </lineage>
</organism>
<evidence type="ECO:0000313" key="1">
    <source>
        <dbReference type="EMBL" id="AEB10052.1"/>
    </source>
</evidence>
<name>F2NFD3_DESAR</name>
<accession>F2NFD3</accession>
<gene>
    <name evidence="1" type="ordered locus">Desac_2224</name>
</gene>
<dbReference type="PANTHER" id="PTHR43611:SF3">
    <property type="entry name" value="FLAVIN MONONUCLEOTIDE HYDROLASE 1, CHLOROPLATIC"/>
    <property type="match status" value="1"/>
</dbReference>
<keyword evidence="1" id="KW-0378">Hydrolase</keyword>
<dbReference type="InterPro" id="IPR036412">
    <property type="entry name" value="HAD-like_sf"/>
</dbReference>
<sequence length="206" mass="23790">MITLGPSKIKLITFDLGNVLVRVDHGRFCQRLAKLVQAEAQHVFDYVFNSPLEPSYDTGKITSEEFFQQIAAYFRLSLTFELFVRWWNDLFDPMPGMEAVVSRLKERFPLYLLSNTNPLHFEHIVANYPIVRHCSRFILSYQVGSRKPEPGIYQTLIQQSGLAPEQIIFIDDKPLFVKAAQEHGIRARQFTFPAVLQQQLAAEGLW</sequence>